<feature type="binding site" evidence="12">
    <location>
        <position position="110"/>
    </location>
    <ligand>
        <name>Zn(2+)</name>
        <dbReference type="ChEBI" id="CHEBI:29105"/>
        <note>catalytic</note>
    </ligand>
</feature>
<evidence type="ECO:0000256" key="8">
    <source>
        <dbReference type="ARBA" id="ARBA00032005"/>
    </source>
</evidence>
<dbReference type="InParanoid" id="B3RZD2"/>
<protein>
    <recommendedName>
        <fullName evidence="4 13">Cytidine deaminase</fullName>
        <ecNumber evidence="4 13">3.5.4.5</ecNumber>
    </recommendedName>
    <alternativeName>
        <fullName evidence="8 13">Cytidine aminohydrolase</fullName>
    </alternativeName>
</protein>
<dbReference type="CTD" id="6754919"/>
<feature type="compositionally biased region" description="Polar residues" evidence="14">
    <location>
        <begin position="154"/>
        <end position="165"/>
    </location>
</feature>
<dbReference type="InterPro" id="IPR002125">
    <property type="entry name" value="CMP_dCMP_dom"/>
</dbReference>
<evidence type="ECO:0000256" key="4">
    <source>
        <dbReference type="ARBA" id="ARBA00012783"/>
    </source>
</evidence>
<dbReference type="eggNOG" id="KOG0833">
    <property type="taxonomic scope" value="Eukaryota"/>
</dbReference>
<evidence type="ECO:0000256" key="11">
    <source>
        <dbReference type="PIRSR" id="PIRSR606262-2"/>
    </source>
</evidence>
<dbReference type="EMBL" id="DS985246">
    <property type="protein sequence ID" value="EDV24180.1"/>
    <property type="molecule type" value="Genomic_DNA"/>
</dbReference>
<dbReference type="STRING" id="10228.B3RZD2"/>
<dbReference type="GO" id="GO:0042802">
    <property type="term" value="F:identical protein binding"/>
    <property type="evidence" value="ECO:0007669"/>
    <property type="project" value="UniProtKB-ARBA"/>
</dbReference>
<keyword evidence="5 12" id="KW-0479">Metal-binding</keyword>
<keyword evidence="7 12" id="KW-0862">Zinc</keyword>
<dbReference type="InterPro" id="IPR016193">
    <property type="entry name" value="Cytidine_deaminase-like"/>
</dbReference>
<comment type="catalytic activity">
    <reaction evidence="13">
        <text>2'-deoxycytidine + H2O + H(+) = 2'-deoxyuridine + NH4(+)</text>
        <dbReference type="Rhea" id="RHEA:13433"/>
        <dbReference type="ChEBI" id="CHEBI:15377"/>
        <dbReference type="ChEBI" id="CHEBI:15378"/>
        <dbReference type="ChEBI" id="CHEBI:15698"/>
        <dbReference type="ChEBI" id="CHEBI:16450"/>
        <dbReference type="ChEBI" id="CHEBI:28938"/>
        <dbReference type="EC" id="3.5.4.5"/>
    </reaction>
</comment>
<comment type="cofactor">
    <cofactor evidence="1 12 13">
        <name>Zn(2+)</name>
        <dbReference type="ChEBI" id="CHEBI:29105"/>
    </cofactor>
</comment>
<organism evidence="16 17">
    <name type="scientific">Trichoplax adhaerens</name>
    <name type="common">Trichoplax reptans</name>
    <dbReference type="NCBI Taxonomy" id="10228"/>
    <lineage>
        <taxon>Eukaryota</taxon>
        <taxon>Metazoa</taxon>
        <taxon>Placozoa</taxon>
        <taxon>Uniplacotomia</taxon>
        <taxon>Trichoplacea</taxon>
        <taxon>Trichoplacidae</taxon>
        <taxon>Trichoplax</taxon>
    </lineage>
</organism>
<dbReference type="AlphaFoldDB" id="B3RZD2"/>
<dbReference type="NCBIfam" id="NF004064">
    <property type="entry name" value="PRK05578.1"/>
    <property type="match status" value="1"/>
</dbReference>
<dbReference type="Pfam" id="PF00383">
    <property type="entry name" value="dCMP_cyt_deam_1"/>
    <property type="match status" value="1"/>
</dbReference>
<evidence type="ECO:0000256" key="12">
    <source>
        <dbReference type="PIRSR" id="PIRSR606262-3"/>
    </source>
</evidence>
<name>B3RZD2_TRIAD</name>
<dbReference type="Proteomes" id="UP000009022">
    <property type="component" value="Unassembled WGS sequence"/>
</dbReference>
<proteinExistence type="inferred from homology"/>
<dbReference type="PROSITE" id="PS00903">
    <property type="entry name" value="CYT_DCMP_DEAMINASES_1"/>
    <property type="match status" value="1"/>
</dbReference>
<dbReference type="RefSeq" id="XP_002113706.1">
    <property type="nucleotide sequence ID" value="XM_002113670.1"/>
</dbReference>
<sequence>MEQFVSTLDEKAASQDSTSTALTDEDKEILRNCHLAKEFAYAPYSKFRVGSALLAENGKIYLGCNVENAAYGACICAERTAIVKAVSEGQKKFRSIAITADIQDQFCLPCGTCRQVLAEFSPDCVLYSVKPDNQYIRTTVKEILPHAFTPQHLSMNHQPRQVDTSSKFHKIETDSQLNEKE</sequence>
<evidence type="ECO:0000256" key="5">
    <source>
        <dbReference type="ARBA" id="ARBA00022723"/>
    </source>
</evidence>
<dbReference type="GO" id="GO:0055086">
    <property type="term" value="P:nucleobase-containing small molecule metabolic process"/>
    <property type="evidence" value="ECO:0007669"/>
    <property type="project" value="UniProtKB-ARBA"/>
</dbReference>
<dbReference type="FunFam" id="3.40.140.10:FF:000008">
    <property type="entry name" value="Cytidine deaminase"/>
    <property type="match status" value="1"/>
</dbReference>
<keyword evidence="6 13" id="KW-0378">Hydrolase</keyword>
<dbReference type="HOGENOM" id="CLU_097262_2_1_1"/>
<evidence type="ECO:0000313" key="17">
    <source>
        <dbReference type="Proteomes" id="UP000009022"/>
    </source>
</evidence>
<dbReference type="GO" id="GO:0008270">
    <property type="term" value="F:zinc ion binding"/>
    <property type="evidence" value="ECO:0000318"/>
    <property type="project" value="GO_Central"/>
</dbReference>
<dbReference type="NCBIfam" id="TIGR01354">
    <property type="entry name" value="cyt_deam_tetra"/>
    <property type="match status" value="1"/>
</dbReference>
<evidence type="ECO:0000256" key="7">
    <source>
        <dbReference type="ARBA" id="ARBA00022833"/>
    </source>
</evidence>
<dbReference type="CDD" id="cd01283">
    <property type="entry name" value="cytidine_deaminase"/>
    <property type="match status" value="1"/>
</dbReference>
<dbReference type="PANTHER" id="PTHR11644">
    <property type="entry name" value="CYTIDINE DEAMINASE"/>
    <property type="match status" value="1"/>
</dbReference>
<evidence type="ECO:0000256" key="2">
    <source>
        <dbReference type="ARBA" id="ARBA00003949"/>
    </source>
</evidence>
<evidence type="ECO:0000256" key="13">
    <source>
        <dbReference type="RuleBase" id="RU364006"/>
    </source>
</evidence>
<feature type="region of interest" description="Disordered" evidence="14">
    <location>
        <begin position="154"/>
        <end position="181"/>
    </location>
</feature>
<dbReference type="InterPro" id="IPR016192">
    <property type="entry name" value="APOBEC/CMP_deaminase_Zn-bd"/>
</dbReference>
<dbReference type="KEGG" id="tad:TRIADDRAFT_27098"/>
<evidence type="ECO:0000256" key="10">
    <source>
        <dbReference type="PIRSR" id="PIRSR606262-1"/>
    </source>
</evidence>
<feature type="active site" description="Proton donor" evidence="10">
    <location>
        <position position="78"/>
    </location>
</feature>
<feature type="binding site" evidence="12">
    <location>
        <position position="76"/>
    </location>
    <ligand>
        <name>Zn(2+)</name>
        <dbReference type="ChEBI" id="CHEBI:29105"/>
        <note>catalytic</note>
    </ligand>
</feature>
<dbReference type="SUPFAM" id="SSF53927">
    <property type="entry name" value="Cytidine deaminase-like"/>
    <property type="match status" value="1"/>
</dbReference>
<dbReference type="InterPro" id="IPR050202">
    <property type="entry name" value="Cyt/Deoxycyt_deaminase"/>
</dbReference>
<dbReference type="InterPro" id="IPR006262">
    <property type="entry name" value="Cyt_deam_tetra"/>
</dbReference>
<dbReference type="PANTHER" id="PTHR11644:SF2">
    <property type="entry name" value="CYTIDINE DEAMINASE"/>
    <property type="match status" value="1"/>
</dbReference>
<keyword evidence="17" id="KW-1185">Reference proteome</keyword>
<evidence type="ECO:0000256" key="9">
    <source>
        <dbReference type="ARBA" id="ARBA00049558"/>
    </source>
</evidence>
<dbReference type="GeneID" id="6754919"/>
<gene>
    <name evidence="16" type="ORF">TRIADDRAFT_27098</name>
</gene>
<evidence type="ECO:0000256" key="1">
    <source>
        <dbReference type="ARBA" id="ARBA00001947"/>
    </source>
</evidence>
<dbReference type="GO" id="GO:0004126">
    <property type="term" value="F:cytidine deaminase activity"/>
    <property type="evidence" value="ECO:0000318"/>
    <property type="project" value="GO_Central"/>
</dbReference>
<dbReference type="EC" id="3.5.4.5" evidence="4 13"/>
<dbReference type="GO" id="GO:0072527">
    <property type="term" value="P:pyrimidine-containing compound metabolic process"/>
    <property type="evidence" value="ECO:0007669"/>
    <property type="project" value="UniProtKB-ARBA"/>
</dbReference>
<evidence type="ECO:0000313" key="16">
    <source>
        <dbReference type="EMBL" id="EDV24180.1"/>
    </source>
</evidence>
<reference evidence="16 17" key="1">
    <citation type="journal article" date="2008" name="Nature">
        <title>The Trichoplax genome and the nature of placozoans.</title>
        <authorList>
            <person name="Srivastava M."/>
            <person name="Begovic E."/>
            <person name="Chapman J."/>
            <person name="Putnam N.H."/>
            <person name="Hellsten U."/>
            <person name="Kawashima T."/>
            <person name="Kuo A."/>
            <person name="Mitros T."/>
            <person name="Salamov A."/>
            <person name="Carpenter M.L."/>
            <person name="Signorovitch A.Y."/>
            <person name="Moreno M.A."/>
            <person name="Kamm K."/>
            <person name="Grimwood J."/>
            <person name="Schmutz J."/>
            <person name="Shapiro H."/>
            <person name="Grigoriev I.V."/>
            <person name="Buss L.W."/>
            <person name="Schierwater B."/>
            <person name="Dellaporta S.L."/>
            <person name="Rokhsar D.S."/>
        </authorList>
    </citation>
    <scope>NUCLEOTIDE SEQUENCE [LARGE SCALE GENOMIC DNA]</scope>
    <source>
        <strain evidence="16 17">Grell-BS-1999</strain>
    </source>
</reference>
<feature type="domain" description="CMP/dCMP-type deaminase" evidence="15">
    <location>
        <begin position="24"/>
        <end position="151"/>
    </location>
</feature>
<comment type="function">
    <text evidence="2 13">This enzyme scavenges exogenous and endogenous cytidine and 2'-deoxycytidine for UMP synthesis.</text>
</comment>
<dbReference type="PROSITE" id="PS51747">
    <property type="entry name" value="CYT_DCMP_DEAMINASES_2"/>
    <property type="match status" value="1"/>
</dbReference>
<evidence type="ECO:0000256" key="6">
    <source>
        <dbReference type="ARBA" id="ARBA00022801"/>
    </source>
</evidence>
<feature type="compositionally biased region" description="Basic and acidic residues" evidence="14">
    <location>
        <begin position="169"/>
        <end position="181"/>
    </location>
</feature>
<comment type="catalytic activity">
    <reaction evidence="9 13">
        <text>cytidine + H2O + H(+) = uridine + NH4(+)</text>
        <dbReference type="Rhea" id="RHEA:16069"/>
        <dbReference type="ChEBI" id="CHEBI:15377"/>
        <dbReference type="ChEBI" id="CHEBI:15378"/>
        <dbReference type="ChEBI" id="CHEBI:16704"/>
        <dbReference type="ChEBI" id="CHEBI:17562"/>
        <dbReference type="ChEBI" id="CHEBI:28938"/>
        <dbReference type="EC" id="3.5.4.5"/>
    </reaction>
</comment>
<evidence type="ECO:0000256" key="14">
    <source>
        <dbReference type="SAM" id="MobiDB-lite"/>
    </source>
</evidence>
<dbReference type="FunCoup" id="B3RZD2">
    <property type="interactions" value="99"/>
</dbReference>
<evidence type="ECO:0000259" key="15">
    <source>
        <dbReference type="PROSITE" id="PS51747"/>
    </source>
</evidence>
<dbReference type="OrthoDB" id="414540at2759"/>
<feature type="binding site" evidence="12">
    <location>
        <position position="113"/>
    </location>
    <ligand>
        <name>Zn(2+)</name>
        <dbReference type="ChEBI" id="CHEBI:29105"/>
        <note>catalytic</note>
    </ligand>
</feature>
<dbReference type="Gene3D" id="3.40.140.10">
    <property type="entry name" value="Cytidine Deaminase, domain 2"/>
    <property type="match status" value="1"/>
</dbReference>
<dbReference type="GO" id="GO:0005829">
    <property type="term" value="C:cytosol"/>
    <property type="evidence" value="ECO:0000318"/>
    <property type="project" value="GO_Central"/>
</dbReference>
<comment type="similarity">
    <text evidence="3 13">Belongs to the cytidine and deoxycytidylate deaminase family.</text>
</comment>
<dbReference type="PhylomeDB" id="B3RZD2"/>
<evidence type="ECO:0000256" key="3">
    <source>
        <dbReference type="ARBA" id="ARBA00006576"/>
    </source>
</evidence>
<accession>B3RZD2</accession>
<dbReference type="OMA" id="IEIYFMG"/>
<feature type="binding site" evidence="11">
    <location>
        <begin position="65"/>
        <end position="71"/>
    </location>
    <ligand>
        <name>substrate</name>
    </ligand>
</feature>